<dbReference type="AlphaFoldDB" id="A0A0C9YAN9"/>
<dbReference type="HOGENOM" id="CLU_2177082_0_0_1"/>
<proteinExistence type="predicted"/>
<protein>
    <submittedName>
        <fullName evidence="1">Uncharacterized protein</fullName>
    </submittedName>
</protein>
<dbReference type="EMBL" id="KN833967">
    <property type="protein sequence ID" value="KIK13906.1"/>
    <property type="molecule type" value="Genomic_DNA"/>
</dbReference>
<feature type="non-terminal residue" evidence="1">
    <location>
        <position position="110"/>
    </location>
</feature>
<reference evidence="1 2" key="1">
    <citation type="submission" date="2014-04" db="EMBL/GenBank/DDBJ databases">
        <authorList>
            <consortium name="DOE Joint Genome Institute"/>
            <person name="Kuo A."/>
            <person name="Kohler A."/>
            <person name="Costa M.D."/>
            <person name="Nagy L.G."/>
            <person name="Floudas D."/>
            <person name="Copeland A."/>
            <person name="Barry K.W."/>
            <person name="Cichocki N."/>
            <person name="Veneault-Fourrey C."/>
            <person name="LaButti K."/>
            <person name="Lindquist E.A."/>
            <person name="Lipzen A."/>
            <person name="Lundell T."/>
            <person name="Morin E."/>
            <person name="Murat C."/>
            <person name="Sun H."/>
            <person name="Tunlid A."/>
            <person name="Henrissat B."/>
            <person name="Grigoriev I.V."/>
            <person name="Hibbett D.S."/>
            <person name="Martin F."/>
            <person name="Nordberg H.P."/>
            <person name="Cantor M.N."/>
            <person name="Hua S.X."/>
        </authorList>
    </citation>
    <scope>NUCLEOTIDE SEQUENCE [LARGE SCALE GENOMIC DNA]</scope>
    <source>
        <strain evidence="1 2">441</strain>
    </source>
</reference>
<keyword evidence="2" id="KW-1185">Reference proteome</keyword>
<gene>
    <name evidence="1" type="ORF">PISMIDRAFT_85294</name>
</gene>
<reference evidence="2" key="2">
    <citation type="submission" date="2015-01" db="EMBL/GenBank/DDBJ databases">
        <title>Evolutionary Origins and Diversification of the Mycorrhizal Mutualists.</title>
        <authorList>
            <consortium name="DOE Joint Genome Institute"/>
            <consortium name="Mycorrhizal Genomics Consortium"/>
            <person name="Kohler A."/>
            <person name="Kuo A."/>
            <person name="Nagy L.G."/>
            <person name="Floudas D."/>
            <person name="Copeland A."/>
            <person name="Barry K.W."/>
            <person name="Cichocki N."/>
            <person name="Veneault-Fourrey C."/>
            <person name="LaButti K."/>
            <person name="Lindquist E.A."/>
            <person name="Lipzen A."/>
            <person name="Lundell T."/>
            <person name="Morin E."/>
            <person name="Murat C."/>
            <person name="Riley R."/>
            <person name="Ohm R."/>
            <person name="Sun H."/>
            <person name="Tunlid A."/>
            <person name="Henrissat B."/>
            <person name="Grigoriev I.V."/>
            <person name="Hibbett D.S."/>
            <person name="Martin F."/>
        </authorList>
    </citation>
    <scope>NUCLEOTIDE SEQUENCE [LARGE SCALE GENOMIC DNA]</scope>
    <source>
        <strain evidence="2">441</strain>
    </source>
</reference>
<name>A0A0C9YAN9_9AGAM</name>
<sequence>NLDNFADYETLRDSEQIPIQTANGASVMAGKETILVYLGLPAEHQSNLVHLYPVYYMPDLQGWPISLGVLLKNGAIVHGDSSHLTLYGPNGDAYFTCIPRYPRDTIFVLR</sequence>
<dbReference type="Proteomes" id="UP000054018">
    <property type="component" value="Unassembled WGS sequence"/>
</dbReference>
<accession>A0A0C9YAN9</accession>
<organism evidence="1 2">
    <name type="scientific">Pisolithus microcarpus 441</name>
    <dbReference type="NCBI Taxonomy" id="765257"/>
    <lineage>
        <taxon>Eukaryota</taxon>
        <taxon>Fungi</taxon>
        <taxon>Dikarya</taxon>
        <taxon>Basidiomycota</taxon>
        <taxon>Agaricomycotina</taxon>
        <taxon>Agaricomycetes</taxon>
        <taxon>Agaricomycetidae</taxon>
        <taxon>Boletales</taxon>
        <taxon>Sclerodermatineae</taxon>
        <taxon>Pisolithaceae</taxon>
        <taxon>Pisolithus</taxon>
    </lineage>
</organism>
<evidence type="ECO:0000313" key="1">
    <source>
        <dbReference type="EMBL" id="KIK13906.1"/>
    </source>
</evidence>
<feature type="non-terminal residue" evidence="1">
    <location>
        <position position="1"/>
    </location>
</feature>
<evidence type="ECO:0000313" key="2">
    <source>
        <dbReference type="Proteomes" id="UP000054018"/>
    </source>
</evidence>